<evidence type="ECO:0000313" key="1">
    <source>
        <dbReference type="EMBL" id="OGY30063.1"/>
    </source>
</evidence>
<accession>A0A1G1WQR8</accession>
<organism evidence="1 2">
    <name type="scientific">Candidatus Woykebacteria bacterium RIFCSPHIGHO2_02_FULL_43_16b</name>
    <dbReference type="NCBI Taxonomy" id="1802601"/>
    <lineage>
        <taxon>Bacteria</taxon>
        <taxon>Candidatus Woykeibacteriota</taxon>
    </lineage>
</organism>
<proteinExistence type="predicted"/>
<protein>
    <submittedName>
        <fullName evidence="1">Uncharacterized protein</fullName>
    </submittedName>
</protein>
<dbReference type="AlphaFoldDB" id="A0A1G1WQR8"/>
<comment type="caution">
    <text evidence="1">The sequence shown here is derived from an EMBL/GenBank/DDBJ whole genome shotgun (WGS) entry which is preliminary data.</text>
</comment>
<dbReference type="Proteomes" id="UP000177821">
    <property type="component" value="Unassembled WGS sequence"/>
</dbReference>
<gene>
    <name evidence="1" type="ORF">A3J50_04185</name>
</gene>
<name>A0A1G1WQR8_9BACT</name>
<evidence type="ECO:0000313" key="2">
    <source>
        <dbReference type="Proteomes" id="UP000177821"/>
    </source>
</evidence>
<dbReference type="EMBL" id="MHCX01000009">
    <property type="protein sequence ID" value="OGY30063.1"/>
    <property type="molecule type" value="Genomic_DNA"/>
</dbReference>
<reference evidence="1 2" key="1">
    <citation type="journal article" date="2016" name="Nat. Commun.">
        <title>Thousands of microbial genomes shed light on interconnected biogeochemical processes in an aquifer system.</title>
        <authorList>
            <person name="Anantharaman K."/>
            <person name="Brown C.T."/>
            <person name="Hug L.A."/>
            <person name="Sharon I."/>
            <person name="Castelle C.J."/>
            <person name="Probst A.J."/>
            <person name="Thomas B.C."/>
            <person name="Singh A."/>
            <person name="Wilkins M.J."/>
            <person name="Karaoz U."/>
            <person name="Brodie E.L."/>
            <person name="Williams K.H."/>
            <person name="Hubbard S.S."/>
            <person name="Banfield J.F."/>
        </authorList>
    </citation>
    <scope>NUCLEOTIDE SEQUENCE [LARGE SCALE GENOMIC DNA]</scope>
</reference>
<sequence length="161" mass="17389">MPKYQGQIANLLTAVVRLMNYISGATIEEATLEGSADPDNVVNITFGKKLPIGRLPWVSLGGGGTTVSFKGVTCVTTPTGEFARLVLSGVKIEWLPKMVITQVSGKNPEWVISQVMHVHLKELVIPSLDGHTAWVNIYVDPAASCMLRLEFEFPLLAPTAA</sequence>